<reference evidence="2 3" key="1">
    <citation type="submission" date="2018-05" db="EMBL/GenBank/DDBJ databases">
        <title>Genomic Encyclopedia of Type Strains, Phase IV (KMG-IV): sequencing the most valuable type-strain genomes for metagenomic binning, comparative biology and taxonomic classification.</title>
        <authorList>
            <person name="Goeker M."/>
        </authorList>
    </citation>
    <scope>NUCLEOTIDE SEQUENCE [LARGE SCALE GENOMIC DNA]</scope>
    <source>
        <strain evidence="2 3">DSM 2626</strain>
    </source>
</reference>
<organism evidence="2 3">
    <name type="scientific">Rhizobium loti</name>
    <name type="common">Mesorhizobium loti</name>
    <dbReference type="NCBI Taxonomy" id="381"/>
    <lineage>
        <taxon>Bacteria</taxon>
        <taxon>Pseudomonadati</taxon>
        <taxon>Pseudomonadota</taxon>
        <taxon>Alphaproteobacteria</taxon>
        <taxon>Hyphomicrobiales</taxon>
        <taxon>Phyllobacteriaceae</taxon>
        <taxon>Mesorhizobium</taxon>
    </lineage>
</organism>
<dbReference type="EMBL" id="QGGH01000001">
    <property type="protein sequence ID" value="PWJ94344.1"/>
    <property type="molecule type" value="Genomic_DNA"/>
</dbReference>
<dbReference type="GO" id="GO:0016491">
    <property type="term" value="F:oxidoreductase activity"/>
    <property type="evidence" value="ECO:0007669"/>
    <property type="project" value="InterPro"/>
</dbReference>
<dbReference type="SMART" id="SM00829">
    <property type="entry name" value="PKS_ER"/>
    <property type="match status" value="1"/>
</dbReference>
<dbReference type="GeneID" id="61050365"/>
<dbReference type="RefSeq" id="WP_109659887.1">
    <property type="nucleotide sequence ID" value="NZ_QGGH01000001.1"/>
</dbReference>
<dbReference type="Pfam" id="PF00107">
    <property type="entry name" value="ADH_zinc_N"/>
    <property type="match status" value="1"/>
</dbReference>
<dbReference type="AlphaFoldDB" id="A0A8E2WJW6"/>
<gene>
    <name evidence="2" type="ORF">C8D77_1011028</name>
</gene>
<evidence type="ECO:0000313" key="2">
    <source>
        <dbReference type="EMBL" id="PWJ94344.1"/>
    </source>
</evidence>
<name>A0A8E2WJW6_RHILI</name>
<accession>A0A8E2WJW6</accession>
<dbReference type="InterPro" id="IPR013154">
    <property type="entry name" value="ADH-like_N"/>
</dbReference>
<dbReference type="InterPro" id="IPR020843">
    <property type="entry name" value="ER"/>
</dbReference>
<dbReference type="InterPro" id="IPR036291">
    <property type="entry name" value="NAD(P)-bd_dom_sf"/>
</dbReference>
<comment type="caution">
    <text evidence="2">The sequence shown here is derived from an EMBL/GenBank/DDBJ whole genome shotgun (WGS) entry which is preliminary data.</text>
</comment>
<evidence type="ECO:0000259" key="1">
    <source>
        <dbReference type="SMART" id="SM00829"/>
    </source>
</evidence>
<dbReference type="Pfam" id="PF08240">
    <property type="entry name" value="ADH_N"/>
    <property type="match status" value="1"/>
</dbReference>
<proteinExistence type="predicted"/>
<dbReference type="SUPFAM" id="SSF51735">
    <property type="entry name" value="NAD(P)-binding Rossmann-fold domains"/>
    <property type="match status" value="1"/>
</dbReference>
<feature type="domain" description="Enoyl reductase (ER)" evidence="1">
    <location>
        <begin position="15"/>
        <end position="337"/>
    </location>
</feature>
<protein>
    <submittedName>
        <fullName evidence="2">NADPH:quinone reductase-like Zn-dependent oxidoreductase</fullName>
    </submittedName>
</protein>
<dbReference type="PANTHER" id="PTHR45033">
    <property type="match status" value="1"/>
</dbReference>
<dbReference type="CDD" id="cd08276">
    <property type="entry name" value="MDR7"/>
    <property type="match status" value="1"/>
</dbReference>
<dbReference type="PANTHER" id="PTHR45033:SF2">
    <property type="entry name" value="ZINC-TYPE ALCOHOL DEHYDROGENASE-LIKE PROTEIN C1773.06C"/>
    <property type="match status" value="1"/>
</dbReference>
<dbReference type="Gene3D" id="3.90.180.10">
    <property type="entry name" value="Medium-chain alcohol dehydrogenases, catalytic domain"/>
    <property type="match status" value="1"/>
</dbReference>
<dbReference type="InterPro" id="IPR011032">
    <property type="entry name" value="GroES-like_sf"/>
</dbReference>
<sequence length="340" mass="36437">MSTQTNRSWQMSGFGLSKLSQVEGKVPQPGPHDLLVRTKAVSLNYKDKMIVDGVLIPDLAFPFVPTSDAVGEVVAIGSAVRRFRVGQRVLGQVIADWPDGDAPPVLHKHTLGSSLSGMLSDHVVFGEDAAVLAPPSLSDIEAATLPIAALTAWFAMAEATRPVAGQTILIQGTGGVSLFALQFASAFGLRAIVTSSSDEKLERARKLGAWQGINYRTQPAWDEAARELTNGLGVNHVLEMVGGDNARRSLNALAADGRLSIIGLLGAMELSFPIMPFMRNRITVQGLSVGHRRAFERMNQAIEALAIKPVIDKVFGFDEVPQALQHLEKGPFGKIVITTT</sequence>
<dbReference type="Gene3D" id="3.40.50.720">
    <property type="entry name" value="NAD(P)-binding Rossmann-like Domain"/>
    <property type="match status" value="1"/>
</dbReference>
<dbReference type="InterPro" id="IPR052711">
    <property type="entry name" value="Zinc_ADH-like"/>
</dbReference>
<dbReference type="SUPFAM" id="SSF50129">
    <property type="entry name" value="GroES-like"/>
    <property type="match status" value="1"/>
</dbReference>
<dbReference type="InterPro" id="IPR013149">
    <property type="entry name" value="ADH-like_C"/>
</dbReference>
<dbReference type="Proteomes" id="UP000245631">
    <property type="component" value="Unassembled WGS sequence"/>
</dbReference>
<evidence type="ECO:0000313" key="3">
    <source>
        <dbReference type="Proteomes" id="UP000245631"/>
    </source>
</evidence>